<reference evidence="1 2" key="1">
    <citation type="journal article" date="2019" name="Emerg. Microbes Infect.">
        <title>Comprehensive subspecies identification of 175 nontuberculous mycobacteria species based on 7547 genomic profiles.</title>
        <authorList>
            <person name="Matsumoto Y."/>
            <person name="Kinjo T."/>
            <person name="Motooka D."/>
            <person name="Nabeya D."/>
            <person name="Jung N."/>
            <person name="Uechi K."/>
            <person name="Horii T."/>
            <person name="Iida T."/>
            <person name="Fujita J."/>
            <person name="Nakamura S."/>
        </authorList>
    </citation>
    <scope>NUCLEOTIDE SEQUENCE [LARGE SCALE GENOMIC DNA]</scope>
    <source>
        <strain evidence="1 2">JCM 15296</strain>
    </source>
</reference>
<dbReference type="Proteomes" id="UP000465609">
    <property type="component" value="Chromosome"/>
</dbReference>
<evidence type="ECO:0000313" key="1">
    <source>
        <dbReference type="EMBL" id="BBX82207.1"/>
    </source>
</evidence>
<dbReference type="RefSeq" id="WP_138233453.1">
    <property type="nucleotide sequence ID" value="NZ_AP022577.1"/>
</dbReference>
<dbReference type="EMBL" id="AP022577">
    <property type="protein sequence ID" value="BBX82207.1"/>
    <property type="molecule type" value="Genomic_DNA"/>
</dbReference>
<evidence type="ECO:0000313" key="2">
    <source>
        <dbReference type="Proteomes" id="UP000465609"/>
    </source>
</evidence>
<proteinExistence type="predicted"/>
<gene>
    <name evidence="1" type="ORF">MAUB_00800</name>
</gene>
<name>A0ABM7I6N8_9MYCO</name>
<protein>
    <submittedName>
        <fullName evidence="1">Uncharacterized protein</fullName>
    </submittedName>
</protein>
<accession>A0ABM7I6N8</accession>
<keyword evidence="2" id="KW-1185">Reference proteome</keyword>
<organism evidence="1 2">
    <name type="scientific">Mycolicibacterium aubagnense</name>
    <dbReference type="NCBI Taxonomy" id="319707"/>
    <lineage>
        <taxon>Bacteria</taxon>
        <taxon>Bacillati</taxon>
        <taxon>Actinomycetota</taxon>
        <taxon>Actinomycetes</taxon>
        <taxon>Mycobacteriales</taxon>
        <taxon>Mycobacteriaceae</taxon>
        <taxon>Mycolicibacterium</taxon>
    </lineage>
</organism>
<sequence>MSFKRGDGVVFVRTERVVVLGEPTRERESVVVGVVTSVTRDGRIKAYRNATCERTVVTLRSTSLEHRAMAYRLPAGSWDMCKVAEYCAARPWAHAPEHVGAPFDGLEQARAELGQFRRVDV</sequence>